<accession>A0A068EMJ7</accession>
<protein>
    <submittedName>
        <fullName evidence="1">Uncharacterized protein</fullName>
    </submittedName>
</protein>
<dbReference type="RefSeq" id="YP_009099232.1">
    <property type="nucleotide sequence ID" value="NC_025423.1"/>
</dbReference>
<dbReference type="OrthoDB" id="34625at10239"/>
<dbReference type="Proteomes" id="UP000027382">
    <property type="component" value="Segment"/>
</dbReference>
<proteinExistence type="predicted"/>
<organism evidence="1 2">
    <name type="scientific">Bacillus phage CP-51</name>
    <dbReference type="NCBI Taxonomy" id="1391188"/>
    <lineage>
        <taxon>Viruses</taxon>
        <taxon>Duplodnaviria</taxon>
        <taxon>Heunggongvirae</taxon>
        <taxon>Uroviricota</taxon>
        <taxon>Caudoviricetes</taxon>
        <taxon>Herelleviridae</taxon>
        <taxon>Spounavirinae</taxon>
        <taxon>Siminovitchvirus</taxon>
        <taxon>Siminovitchvirus CP51</taxon>
    </lineage>
</organism>
<keyword evidence="2" id="KW-1185">Reference proteome</keyword>
<reference evidence="1" key="1">
    <citation type="journal article" date="2014" name="Virology">
        <title>The odd one out: Bacillus ACT bacteriophage CP-51 exhibits unusual properties compared to related Spounavirinae W.Ph. and Bastille.</title>
        <authorList>
            <person name="Klumpp J."/>
            <person name="Schmuki M."/>
            <person name="Sozhamannan S."/>
            <person name="Beyer W."/>
            <person name="Fouts D.E."/>
            <person name="Bernbach V."/>
            <person name="Calendar R."/>
            <person name="Loessner M.J."/>
        </authorList>
    </citation>
    <scope>NUCLEOTIDE SEQUENCE [LARGE SCALE GENOMIC DNA]</scope>
</reference>
<dbReference type="EMBL" id="KF554508">
    <property type="protein sequence ID" value="AID50623.1"/>
    <property type="molecule type" value="Genomic_DNA"/>
</dbReference>
<sequence length="116" mass="12594">MGVTVTEKSSLSINGIEVSHEGLKLEMAPNGGAIIKIRSLNMPIDDWEELQTSSAEVSAMYTRKVVTEGSKGSTSIANRAFTGKLAKINYHAKDTFEYTVAVESVTLMVNPSWVVE</sequence>
<evidence type="ECO:0000313" key="2">
    <source>
        <dbReference type="Proteomes" id="UP000027382"/>
    </source>
</evidence>
<dbReference type="KEGG" id="vg:22277131"/>
<name>A0A068EMJ7_9CAUD</name>
<dbReference type="GeneID" id="22277131"/>
<evidence type="ECO:0000313" key="1">
    <source>
        <dbReference type="EMBL" id="AID50623.1"/>
    </source>
</evidence>